<gene>
    <name evidence="2" type="ORF">QFZ49_004869</name>
</gene>
<proteinExistence type="predicted"/>
<dbReference type="Gene3D" id="2.50.20.20">
    <property type="match status" value="1"/>
</dbReference>
<dbReference type="Proteomes" id="UP001223072">
    <property type="component" value="Unassembled WGS sequence"/>
</dbReference>
<dbReference type="EMBL" id="JAUSZS010000004">
    <property type="protein sequence ID" value="MDQ0934929.1"/>
    <property type="molecule type" value="Genomic_DNA"/>
</dbReference>
<protein>
    <recommendedName>
        <fullName evidence="4">Lipoprotein</fullName>
    </recommendedName>
</protein>
<evidence type="ECO:0000256" key="1">
    <source>
        <dbReference type="SAM" id="MobiDB-lite"/>
    </source>
</evidence>
<name>A0ABU0RSF5_9ACTN</name>
<feature type="region of interest" description="Disordered" evidence="1">
    <location>
        <begin position="28"/>
        <end position="54"/>
    </location>
</feature>
<evidence type="ECO:0000313" key="3">
    <source>
        <dbReference type="Proteomes" id="UP001223072"/>
    </source>
</evidence>
<feature type="compositionally biased region" description="Low complexity" evidence="1">
    <location>
        <begin position="39"/>
        <end position="51"/>
    </location>
</feature>
<sequence length="279" mass="28470">MRRSTLAALCLTAVTVAGVVGCQSGENAASGKTAGGKATGKTAEKTAGGKAVDSVGAKPKDPFAGLTGGEIAERALKATSAASSLRVTGAVPDDESDGTIRIDIALDKRGDCAGTMSMDGQGNADLVKSGGTLYMKYDEKFLRGQSEGSSKEETEGVVALIAGKWTKMSATGSDAKDMAGFCDLDEMLADFKDHGSKTSSVATRGATTTVGGTPAVVVTQKDGKNTLTMYIASEGKPYLLRVDNKSVKEPGTVVFSGYEKPVPAQKPSGRIIDLDALGG</sequence>
<dbReference type="PROSITE" id="PS51257">
    <property type="entry name" value="PROKAR_LIPOPROTEIN"/>
    <property type="match status" value="1"/>
</dbReference>
<comment type="caution">
    <text evidence="2">The sequence shown here is derived from an EMBL/GenBank/DDBJ whole genome shotgun (WGS) entry which is preliminary data.</text>
</comment>
<dbReference type="RefSeq" id="WP_307628450.1">
    <property type="nucleotide sequence ID" value="NZ_JAUSZS010000004.1"/>
</dbReference>
<organism evidence="2 3">
    <name type="scientific">Streptomyces turgidiscabies</name>
    <dbReference type="NCBI Taxonomy" id="85558"/>
    <lineage>
        <taxon>Bacteria</taxon>
        <taxon>Bacillati</taxon>
        <taxon>Actinomycetota</taxon>
        <taxon>Actinomycetes</taxon>
        <taxon>Kitasatosporales</taxon>
        <taxon>Streptomycetaceae</taxon>
        <taxon>Streptomyces</taxon>
    </lineage>
</organism>
<reference evidence="2 3" key="1">
    <citation type="submission" date="2023-07" db="EMBL/GenBank/DDBJ databases">
        <title>Comparative genomics of wheat-associated soil bacteria to identify genetic determinants of phenazine resistance.</title>
        <authorList>
            <person name="Mouncey N."/>
        </authorList>
    </citation>
    <scope>NUCLEOTIDE SEQUENCE [LARGE SCALE GENOMIC DNA]</scope>
    <source>
        <strain evidence="2 3">W2I16</strain>
    </source>
</reference>
<evidence type="ECO:0000313" key="2">
    <source>
        <dbReference type="EMBL" id="MDQ0934929.1"/>
    </source>
</evidence>
<evidence type="ECO:0008006" key="4">
    <source>
        <dbReference type="Google" id="ProtNLM"/>
    </source>
</evidence>
<keyword evidence="3" id="KW-1185">Reference proteome</keyword>
<accession>A0ABU0RSF5</accession>